<keyword evidence="3" id="KW-1185">Reference proteome</keyword>
<feature type="compositionally biased region" description="Basic and acidic residues" evidence="1">
    <location>
        <begin position="43"/>
        <end position="65"/>
    </location>
</feature>
<name>A0AAV6I8C5_9ERIC</name>
<reference evidence="2" key="1">
    <citation type="submission" date="2020-08" db="EMBL/GenBank/DDBJ databases">
        <title>Plant Genome Project.</title>
        <authorList>
            <person name="Zhang R.-G."/>
        </authorList>
    </citation>
    <scope>NUCLEOTIDE SEQUENCE</scope>
    <source>
        <strain evidence="2">WSP0</strain>
        <tissue evidence="2">Leaf</tissue>
    </source>
</reference>
<dbReference type="EMBL" id="JACTNZ010000011">
    <property type="protein sequence ID" value="KAG5524821.1"/>
    <property type="molecule type" value="Genomic_DNA"/>
</dbReference>
<proteinExistence type="predicted"/>
<comment type="caution">
    <text evidence="2">The sequence shown here is derived from an EMBL/GenBank/DDBJ whole genome shotgun (WGS) entry which is preliminary data.</text>
</comment>
<evidence type="ECO:0000313" key="3">
    <source>
        <dbReference type="Proteomes" id="UP000823749"/>
    </source>
</evidence>
<evidence type="ECO:0000313" key="2">
    <source>
        <dbReference type="EMBL" id="KAG5524821.1"/>
    </source>
</evidence>
<evidence type="ECO:0000256" key="1">
    <source>
        <dbReference type="SAM" id="MobiDB-lite"/>
    </source>
</evidence>
<dbReference type="AlphaFoldDB" id="A0AAV6I8C5"/>
<dbReference type="Proteomes" id="UP000823749">
    <property type="component" value="Chromosome 11"/>
</dbReference>
<feature type="region of interest" description="Disordered" evidence="1">
    <location>
        <begin position="23"/>
        <end position="78"/>
    </location>
</feature>
<gene>
    <name evidence="2" type="ORF">RHGRI_031477</name>
</gene>
<organism evidence="2 3">
    <name type="scientific">Rhododendron griersonianum</name>
    <dbReference type="NCBI Taxonomy" id="479676"/>
    <lineage>
        <taxon>Eukaryota</taxon>
        <taxon>Viridiplantae</taxon>
        <taxon>Streptophyta</taxon>
        <taxon>Embryophyta</taxon>
        <taxon>Tracheophyta</taxon>
        <taxon>Spermatophyta</taxon>
        <taxon>Magnoliopsida</taxon>
        <taxon>eudicotyledons</taxon>
        <taxon>Gunneridae</taxon>
        <taxon>Pentapetalae</taxon>
        <taxon>asterids</taxon>
        <taxon>Ericales</taxon>
        <taxon>Ericaceae</taxon>
        <taxon>Ericoideae</taxon>
        <taxon>Rhodoreae</taxon>
        <taxon>Rhododendron</taxon>
    </lineage>
</organism>
<accession>A0AAV6I8C5</accession>
<sequence>MGRGGRDVGLVLLVEPGLRIWIESGSSDGGPDAVGVAGGGGADVHREGGREEDSERREEKRRVGNGDETLVGDEDECD</sequence>
<protein>
    <submittedName>
        <fullName evidence="2">Uncharacterized protein</fullName>
    </submittedName>
</protein>